<dbReference type="Pfam" id="PF07201">
    <property type="entry name" value="HrpJ"/>
    <property type="match status" value="1"/>
</dbReference>
<dbReference type="GO" id="GO:0030254">
    <property type="term" value="P:protein secretion by the type III secretion system"/>
    <property type="evidence" value="ECO:0007669"/>
    <property type="project" value="InterPro"/>
</dbReference>
<dbReference type="InterPro" id="IPR003520">
    <property type="entry name" value="Invas_InvE"/>
</dbReference>
<dbReference type="PRINTS" id="PR01344">
    <property type="entry name" value="INVEPROTEIN"/>
</dbReference>
<accession>A0AA95GST3</accession>
<dbReference type="GO" id="GO:0050709">
    <property type="term" value="P:negative regulation of protein secretion"/>
    <property type="evidence" value="ECO:0007669"/>
    <property type="project" value="InterPro"/>
</dbReference>
<sequence>MSNNINNSYNMVQLMQRHKQKLIMDKVNDREKIDRQERFDAESETEVEERYQYNQKRKKLGNEQGKVLLLTQIRQRRELVRKSETENYNEFDNVLDDEIDQKIDKVVNILSKDDLITKHLVGQLRKLITDDSDLVIVLRALIKRNNLHEKNRKKIIDVLSYVEQTTNKKRLKSGINVALKARIFSSKIDVKPYLLRESYRQFIETDLSEIKIYASWISTYGTQNRKIILQFIENATITDINSNDPSCSRIEFGNLLSRLNQIKTIKSCDEFFVESLINYYKSKAILFHELNIALFFIGALEEPNATGDFLDLLLKVDSSNEDKGKITQLIYNLVKKLPLYIFINENDKEIIKDQLIDKLNTFFHIR</sequence>
<dbReference type="GO" id="GO:0019867">
    <property type="term" value="C:outer membrane"/>
    <property type="evidence" value="ECO:0007669"/>
    <property type="project" value="InterPro"/>
</dbReference>
<protein>
    <submittedName>
        <fullName evidence="2">Type III secretion system gatekeeper subunit SctW</fullName>
    </submittedName>
</protein>
<dbReference type="SUPFAM" id="SSF140591">
    <property type="entry name" value="Type III secretion system domain"/>
    <property type="match status" value="1"/>
</dbReference>
<dbReference type="NCBIfam" id="TIGR02568">
    <property type="entry name" value="LcrE"/>
    <property type="match status" value="1"/>
</dbReference>
<dbReference type="EMBL" id="CP123504">
    <property type="protein sequence ID" value="WGM02284.1"/>
    <property type="molecule type" value="Genomic_DNA"/>
</dbReference>
<reference evidence="2" key="1">
    <citation type="submission" date="2023-04" db="EMBL/GenBank/DDBJ databases">
        <title>Genome dynamics across the evolutionary transition to endosymbiosis.</title>
        <authorList>
            <person name="Siozios S."/>
            <person name="Nadal-Jimenez P."/>
            <person name="Azagi T."/>
            <person name="Sprong H."/>
            <person name="Frost C.L."/>
            <person name="Parratt S.R."/>
            <person name="Taylor G."/>
            <person name="Brettell L."/>
            <person name="Lew K.C."/>
            <person name="Croft L."/>
            <person name="King K.C."/>
            <person name="Brockhurst M.A."/>
            <person name="Hypsa V."/>
            <person name="Novakova E."/>
            <person name="Darby A.C."/>
            <person name="Hurst G.D.D."/>
        </authorList>
    </citation>
    <scope>NUCLEOTIDE SEQUENCE</scope>
    <source>
        <strain evidence="2">APv</strain>
    </source>
</reference>
<dbReference type="InterPro" id="IPR010812">
    <property type="entry name" value="HrpJ-like"/>
</dbReference>
<evidence type="ECO:0000259" key="1">
    <source>
        <dbReference type="Pfam" id="PF07201"/>
    </source>
</evidence>
<organism evidence="2 3">
    <name type="scientific">Arsenophonus nasoniae</name>
    <name type="common">son-killer infecting Nasonia vitripennis</name>
    <dbReference type="NCBI Taxonomy" id="638"/>
    <lineage>
        <taxon>Bacteria</taxon>
        <taxon>Pseudomonadati</taxon>
        <taxon>Pseudomonadota</taxon>
        <taxon>Gammaproteobacteria</taxon>
        <taxon>Enterobacterales</taxon>
        <taxon>Morganellaceae</taxon>
        <taxon>Arsenophonus</taxon>
    </lineage>
</organism>
<gene>
    <name evidence="2" type="primary">sctW</name>
    <name evidence="2" type="ORF">QE210_04050</name>
</gene>
<proteinExistence type="predicted"/>
<dbReference type="Proteomes" id="UP001177595">
    <property type="component" value="Chromosome"/>
</dbReference>
<dbReference type="Gene3D" id="1.10.150.630">
    <property type="match status" value="1"/>
</dbReference>
<dbReference type="AlphaFoldDB" id="A0AA95GST3"/>
<name>A0AA95GST3_9GAMM</name>
<feature type="domain" description="Hypersensitivity response secretion-like HrpJ" evidence="1">
    <location>
        <begin position="74"/>
        <end position="220"/>
    </location>
</feature>
<dbReference type="RefSeq" id="WP_280625585.1">
    <property type="nucleotide sequence ID" value="NZ_CP123504.1"/>
</dbReference>
<evidence type="ECO:0000313" key="2">
    <source>
        <dbReference type="EMBL" id="WGM02284.1"/>
    </source>
</evidence>
<evidence type="ECO:0000313" key="3">
    <source>
        <dbReference type="Proteomes" id="UP001177595"/>
    </source>
</evidence>
<dbReference type="GO" id="GO:0009986">
    <property type="term" value="C:cell surface"/>
    <property type="evidence" value="ECO:0007669"/>
    <property type="project" value="InterPro"/>
</dbReference>
<dbReference type="InterPro" id="IPR013401">
    <property type="entry name" value="T3SS_LcrE"/>
</dbReference>